<dbReference type="Proteomes" id="UP000813444">
    <property type="component" value="Unassembled WGS sequence"/>
</dbReference>
<accession>A0A8K0SSS9</accession>
<feature type="region of interest" description="Disordered" evidence="1">
    <location>
        <begin position="181"/>
        <end position="214"/>
    </location>
</feature>
<comment type="caution">
    <text evidence="2">The sequence shown here is derived from an EMBL/GenBank/DDBJ whole genome shotgun (WGS) entry which is preliminary data.</text>
</comment>
<sequence length="214" mass="23724">MAWVPCVRCLHAVLEWKPRYSNGKIVPRPPCELKAGSTSSKCTPCLEENKDCKKLRGSGLRAFLVLDKLPSGFAKVARKDQAKVEAAMEEAKRYLQQAKGQSVNPGITAAMASAKNSAATDAVLRAAAIAHTELMIDIASDIKFIAKCQHARLPDEQKDMLKPGRSIGPVCLPPLLEYYKENEYFDPEEEENSEDSEKEEPEEEDSDEDGQKEK</sequence>
<evidence type="ECO:0000313" key="2">
    <source>
        <dbReference type="EMBL" id="KAH7319947.1"/>
    </source>
</evidence>
<protein>
    <submittedName>
        <fullName evidence="2">Uncharacterized protein</fullName>
    </submittedName>
</protein>
<reference evidence="2" key="1">
    <citation type="journal article" date="2021" name="Nat. Commun.">
        <title>Genetic determinants of endophytism in the Arabidopsis root mycobiome.</title>
        <authorList>
            <person name="Mesny F."/>
            <person name="Miyauchi S."/>
            <person name="Thiergart T."/>
            <person name="Pickel B."/>
            <person name="Atanasova L."/>
            <person name="Karlsson M."/>
            <person name="Huettel B."/>
            <person name="Barry K.W."/>
            <person name="Haridas S."/>
            <person name="Chen C."/>
            <person name="Bauer D."/>
            <person name="Andreopoulos W."/>
            <person name="Pangilinan J."/>
            <person name="LaButti K."/>
            <person name="Riley R."/>
            <person name="Lipzen A."/>
            <person name="Clum A."/>
            <person name="Drula E."/>
            <person name="Henrissat B."/>
            <person name="Kohler A."/>
            <person name="Grigoriev I.V."/>
            <person name="Martin F.M."/>
            <person name="Hacquard S."/>
        </authorList>
    </citation>
    <scope>NUCLEOTIDE SEQUENCE</scope>
    <source>
        <strain evidence="2">MPI-CAGE-CH-0235</strain>
    </source>
</reference>
<evidence type="ECO:0000256" key="1">
    <source>
        <dbReference type="SAM" id="MobiDB-lite"/>
    </source>
</evidence>
<name>A0A8K0SSS9_9HYPO</name>
<feature type="compositionally biased region" description="Acidic residues" evidence="1">
    <location>
        <begin position="184"/>
        <end position="208"/>
    </location>
</feature>
<proteinExistence type="predicted"/>
<dbReference type="EMBL" id="JAGPNK010000006">
    <property type="protein sequence ID" value="KAH7319947.1"/>
    <property type="molecule type" value="Genomic_DNA"/>
</dbReference>
<keyword evidence="3" id="KW-1185">Reference proteome</keyword>
<organism evidence="2 3">
    <name type="scientific">Stachybotrys elegans</name>
    <dbReference type="NCBI Taxonomy" id="80388"/>
    <lineage>
        <taxon>Eukaryota</taxon>
        <taxon>Fungi</taxon>
        <taxon>Dikarya</taxon>
        <taxon>Ascomycota</taxon>
        <taxon>Pezizomycotina</taxon>
        <taxon>Sordariomycetes</taxon>
        <taxon>Hypocreomycetidae</taxon>
        <taxon>Hypocreales</taxon>
        <taxon>Stachybotryaceae</taxon>
        <taxon>Stachybotrys</taxon>
    </lineage>
</organism>
<evidence type="ECO:0000313" key="3">
    <source>
        <dbReference type="Proteomes" id="UP000813444"/>
    </source>
</evidence>
<dbReference type="AlphaFoldDB" id="A0A8K0SSS9"/>
<gene>
    <name evidence="2" type="ORF">B0I35DRAFT_478243</name>
</gene>